<name>A0ACC6CC48_9BURK</name>
<organism evidence="1 2">
    <name type="scientific">Roseateles hydrophilus</name>
    <dbReference type="NCBI Taxonomy" id="2975054"/>
    <lineage>
        <taxon>Bacteria</taxon>
        <taxon>Pseudomonadati</taxon>
        <taxon>Pseudomonadota</taxon>
        <taxon>Betaproteobacteria</taxon>
        <taxon>Burkholderiales</taxon>
        <taxon>Sphaerotilaceae</taxon>
        <taxon>Roseateles</taxon>
    </lineage>
</organism>
<reference evidence="1" key="1">
    <citation type="submission" date="2022-08" db="EMBL/GenBank/DDBJ databases">
        <title>Genome sequencing of Pelomonas sp. UHG3.</title>
        <authorList>
            <person name="So Y."/>
        </authorList>
    </citation>
    <scope>NUCLEOTIDE SEQUENCE</scope>
    <source>
        <strain evidence="1">UHG3</strain>
    </source>
</reference>
<comment type="caution">
    <text evidence="1">The sequence shown here is derived from an EMBL/GenBank/DDBJ whole genome shotgun (WGS) entry which is preliminary data.</text>
</comment>
<evidence type="ECO:0000313" key="1">
    <source>
        <dbReference type="EMBL" id="MCY4745983.1"/>
    </source>
</evidence>
<proteinExistence type="predicted"/>
<protein>
    <submittedName>
        <fullName evidence="1">Uncharacterized protein</fullName>
    </submittedName>
</protein>
<accession>A0ACC6CC48</accession>
<evidence type="ECO:0000313" key="2">
    <source>
        <dbReference type="Proteomes" id="UP001076464"/>
    </source>
</evidence>
<sequence>MNARHTHALIRARFPVFVASAHAWELLAHGDSNDTARVHAFLHAHFTHDTLVVHVSRKLGGLMTIDTATKLITSVIGQAEIRLASPDFTELAVIGHPGVATAWRQAV</sequence>
<dbReference type="EMBL" id="JAPPUY010000003">
    <property type="protein sequence ID" value="MCY4745983.1"/>
    <property type="molecule type" value="Genomic_DNA"/>
</dbReference>
<keyword evidence="2" id="KW-1185">Reference proteome</keyword>
<gene>
    <name evidence="1" type="ORF">NYO99_13440</name>
</gene>
<dbReference type="Proteomes" id="UP001076464">
    <property type="component" value="Unassembled WGS sequence"/>
</dbReference>